<feature type="transmembrane region" description="Helical" evidence="5">
    <location>
        <begin position="12"/>
        <end position="33"/>
    </location>
</feature>
<feature type="transmembrane region" description="Helical" evidence="5">
    <location>
        <begin position="45"/>
        <end position="68"/>
    </location>
</feature>
<feature type="transmembrane region" description="Helical" evidence="5">
    <location>
        <begin position="277"/>
        <end position="295"/>
    </location>
</feature>
<accession>A0ABW1EHM9</accession>
<evidence type="ECO:0000256" key="3">
    <source>
        <dbReference type="ARBA" id="ARBA00022989"/>
    </source>
</evidence>
<feature type="transmembrane region" description="Helical" evidence="5">
    <location>
        <begin position="221"/>
        <end position="243"/>
    </location>
</feature>
<dbReference type="EMBL" id="JBHSPH010000005">
    <property type="protein sequence ID" value="MFC5863499.1"/>
    <property type="molecule type" value="Genomic_DNA"/>
</dbReference>
<feature type="transmembrane region" description="Helical" evidence="5">
    <location>
        <begin position="193"/>
        <end position="215"/>
    </location>
</feature>
<reference evidence="8" key="1">
    <citation type="journal article" date="2019" name="Int. J. Syst. Evol. Microbiol.">
        <title>The Global Catalogue of Microorganisms (GCM) 10K type strain sequencing project: providing services to taxonomists for standard genome sequencing and annotation.</title>
        <authorList>
            <consortium name="The Broad Institute Genomics Platform"/>
            <consortium name="The Broad Institute Genome Sequencing Center for Infectious Disease"/>
            <person name="Wu L."/>
            <person name="Ma J."/>
        </authorList>
    </citation>
    <scope>NUCLEOTIDE SEQUENCE [LARGE SCALE GENOMIC DNA]</scope>
    <source>
        <strain evidence="8">JCM 4087</strain>
    </source>
</reference>
<sequence>MYVGRVMDGRGAGISDLRAIGFALAGFTFWVLADSSIKLVGQSGLPAYEMVAFLGLFMALFLGMYAVVRRQTSSLRPHRLSLQVLRAGLDMGNNVCVVIALRHLTLTLFYILVFTAPMVISLLSAVFLREGLGWKRAAAIVAGFAGVVVAVHPWSSAREGDWIGYAACGVCVACFSTNMVWSRVLTRTEKPESLAFFSGLVTCVVGLLWMGFWHAEPVNGLLTLGLFAMGAFCALGTLCFYIAVKHTSAANVSQYHYTQLITGTLVSYLVWHDKPGLYVIAGGVLILGSGLYIALAAREVVPLTEGVS</sequence>
<keyword evidence="2 5" id="KW-0812">Transmembrane</keyword>
<keyword evidence="8" id="KW-1185">Reference proteome</keyword>
<feature type="transmembrane region" description="Helical" evidence="5">
    <location>
        <begin position="255"/>
        <end position="271"/>
    </location>
</feature>
<protein>
    <submittedName>
        <fullName evidence="7">DMT family transporter</fullName>
    </submittedName>
</protein>
<dbReference type="PANTHER" id="PTHR22911:SF6">
    <property type="entry name" value="SOLUTE CARRIER FAMILY 35 MEMBER G1"/>
    <property type="match status" value="1"/>
</dbReference>
<proteinExistence type="predicted"/>
<evidence type="ECO:0000259" key="6">
    <source>
        <dbReference type="Pfam" id="PF00892"/>
    </source>
</evidence>
<dbReference type="SUPFAM" id="SSF103481">
    <property type="entry name" value="Multidrug resistance efflux transporter EmrE"/>
    <property type="match status" value="2"/>
</dbReference>
<feature type="transmembrane region" description="Helical" evidence="5">
    <location>
        <begin position="137"/>
        <end position="156"/>
    </location>
</feature>
<feature type="domain" description="EamA" evidence="6">
    <location>
        <begin position="19"/>
        <end position="150"/>
    </location>
</feature>
<dbReference type="PANTHER" id="PTHR22911">
    <property type="entry name" value="ACYL-MALONYL CONDENSING ENZYME-RELATED"/>
    <property type="match status" value="1"/>
</dbReference>
<evidence type="ECO:0000313" key="7">
    <source>
        <dbReference type="EMBL" id="MFC5863499.1"/>
    </source>
</evidence>
<feature type="transmembrane region" description="Helical" evidence="5">
    <location>
        <begin position="162"/>
        <end position="181"/>
    </location>
</feature>
<gene>
    <name evidence="7" type="ORF">ACFPT7_14430</name>
</gene>
<evidence type="ECO:0000256" key="1">
    <source>
        <dbReference type="ARBA" id="ARBA00004141"/>
    </source>
</evidence>
<name>A0ABW1EHM9_9BACT</name>
<keyword evidence="4 5" id="KW-0472">Membrane</keyword>
<evidence type="ECO:0000256" key="4">
    <source>
        <dbReference type="ARBA" id="ARBA00023136"/>
    </source>
</evidence>
<dbReference type="Pfam" id="PF00892">
    <property type="entry name" value="EamA"/>
    <property type="match status" value="2"/>
</dbReference>
<organism evidence="7 8">
    <name type="scientific">Acidicapsa dinghuensis</name>
    <dbReference type="NCBI Taxonomy" id="2218256"/>
    <lineage>
        <taxon>Bacteria</taxon>
        <taxon>Pseudomonadati</taxon>
        <taxon>Acidobacteriota</taxon>
        <taxon>Terriglobia</taxon>
        <taxon>Terriglobales</taxon>
        <taxon>Acidobacteriaceae</taxon>
        <taxon>Acidicapsa</taxon>
    </lineage>
</organism>
<feature type="transmembrane region" description="Helical" evidence="5">
    <location>
        <begin position="107"/>
        <end position="128"/>
    </location>
</feature>
<keyword evidence="3 5" id="KW-1133">Transmembrane helix</keyword>
<evidence type="ECO:0000313" key="8">
    <source>
        <dbReference type="Proteomes" id="UP001596091"/>
    </source>
</evidence>
<dbReference type="RefSeq" id="WP_263340386.1">
    <property type="nucleotide sequence ID" value="NZ_JAGSYH010000005.1"/>
</dbReference>
<evidence type="ECO:0000256" key="2">
    <source>
        <dbReference type="ARBA" id="ARBA00022692"/>
    </source>
</evidence>
<dbReference type="InterPro" id="IPR037185">
    <property type="entry name" value="EmrE-like"/>
</dbReference>
<comment type="caution">
    <text evidence="7">The sequence shown here is derived from an EMBL/GenBank/DDBJ whole genome shotgun (WGS) entry which is preliminary data.</text>
</comment>
<dbReference type="Proteomes" id="UP001596091">
    <property type="component" value="Unassembled WGS sequence"/>
</dbReference>
<feature type="domain" description="EamA" evidence="6">
    <location>
        <begin position="164"/>
        <end position="290"/>
    </location>
</feature>
<comment type="subcellular location">
    <subcellularLocation>
        <location evidence="1">Membrane</location>
        <topology evidence="1">Multi-pass membrane protein</topology>
    </subcellularLocation>
</comment>
<dbReference type="InterPro" id="IPR000620">
    <property type="entry name" value="EamA_dom"/>
</dbReference>
<evidence type="ECO:0000256" key="5">
    <source>
        <dbReference type="SAM" id="Phobius"/>
    </source>
</evidence>